<gene>
    <name evidence="1" type="ORF">F2Q69_00030132</name>
</gene>
<sequence length="93" mass="10603">MIEADELAYELLGTPNEEMWPGVSTLKNWHEYPQWKPLSLSTSVPKLDQAGLDLLSKMLQYEPAKRISAKILIFSLGLHSLLSERKQSLLSYD</sequence>
<evidence type="ECO:0000313" key="2">
    <source>
        <dbReference type="Proteomes" id="UP000712600"/>
    </source>
</evidence>
<dbReference type="InterPro" id="IPR011009">
    <property type="entry name" value="Kinase-like_dom_sf"/>
</dbReference>
<dbReference type="Gene3D" id="1.10.510.10">
    <property type="entry name" value="Transferase(Phosphotransferase) domain 1"/>
    <property type="match status" value="1"/>
</dbReference>
<proteinExistence type="predicted"/>
<dbReference type="AlphaFoldDB" id="A0A8S9RVE3"/>
<comment type="caution">
    <text evidence="1">The sequence shown here is derived from an EMBL/GenBank/DDBJ whole genome shotgun (WGS) entry which is preliminary data.</text>
</comment>
<accession>A0A8S9RVE3</accession>
<evidence type="ECO:0000313" key="1">
    <source>
        <dbReference type="EMBL" id="KAF3584172.1"/>
    </source>
</evidence>
<dbReference type="EMBL" id="QGKX02000088">
    <property type="protein sequence ID" value="KAF3584172.1"/>
    <property type="molecule type" value="Genomic_DNA"/>
</dbReference>
<organism evidence="1 2">
    <name type="scientific">Brassica cretica</name>
    <name type="common">Mustard</name>
    <dbReference type="NCBI Taxonomy" id="69181"/>
    <lineage>
        <taxon>Eukaryota</taxon>
        <taxon>Viridiplantae</taxon>
        <taxon>Streptophyta</taxon>
        <taxon>Embryophyta</taxon>
        <taxon>Tracheophyta</taxon>
        <taxon>Spermatophyta</taxon>
        <taxon>Magnoliopsida</taxon>
        <taxon>eudicotyledons</taxon>
        <taxon>Gunneridae</taxon>
        <taxon>Pentapetalae</taxon>
        <taxon>rosids</taxon>
        <taxon>malvids</taxon>
        <taxon>Brassicales</taxon>
        <taxon>Brassicaceae</taxon>
        <taxon>Brassiceae</taxon>
        <taxon>Brassica</taxon>
    </lineage>
</organism>
<dbReference type="Proteomes" id="UP000712600">
    <property type="component" value="Unassembled WGS sequence"/>
</dbReference>
<dbReference type="SUPFAM" id="SSF56112">
    <property type="entry name" value="Protein kinase-like (PK-like)"/>
    <property type="match status" value="1"/>
</dbReference>
<reference evidence="1" key="1">
    <citation type="submission" date="2019-12" db="EMBL/GenBank/DDBJ databases">
        <title>Genome sequencing and annotation of Brassica cretica.</title>
        <authorList>
            <person name="Studholme D.J."/>
            <person name="Sarris P."/>
        </authorList>
    </citation>
    <scope>NUCLEOTIDE SEQUENCE</scope>
    <source>
        <strain evidence="1">PFS-109/04</strain>
        <tissue evidence="1">Leaf</tissue>
    </source>
</reference>
<name>A0A8S9RVE3_BRACR</name>
<evidence type="ECO:0008006" key="3">
    <source>
        <dbReference type="Google" id="ProtNLM"/>
    </source>
</evidence>
<protein>
    <recommendedName>
        <fullName evidence="3">Protein kinase domain-containing protein</fullName>
    </recommendedName>
</protein>